<keyword evidence="1" id="KW-0472">Membrane</keyword>
<keyword evidence="3" id="KW-1185">Reference proteome</keyword>
<keyword evidence="1" id="KW-1133">Transmembrane helix</keyword>
<dbReference type="EMBL" id="AOIK01000028">
    <property type="protein sequence ID" value="ELY86060.1"/>
    <property type="molecule type" value="Genomic_DNA"/>
</dbReference>
<name>L9ZHV7_NATA2</name>
<evidence type="ECO:0000313" key="2">
    <source>
        <dbReference type="EMBL" id="ELY86060.1"/>
    </source>
</evidence>
<comment type="caution">
    <text evidence="2">The sequence shown here is derived from an EMBL/GenBank/DDBJ whole genome shotgun (WGS) entry which is preliminary data.</text>
</comment>
<protein>
    <submittedName>
        <fullName evidence="2">Uncharacterized protein</fullName>
    </submittedName>
</protein>
<dbReference type="RefSeq" id="WP_007109438.1">
    <property type="nucleotide sequence ID" value="NZ_AOIK01000028.1"/>
</dbReference>
<sequence length="67" mass="7230">MKLSDLPIVEEVFESGANDRVFDSLLLIGPVLIVGIAIVGRSLLTTGIAIAYVLFFVAYVVYRGISN</sequence>
<dbReference type="AlphaFoldDB" id="L9ZHV7"/>
<evidence type="ECO:0000313" key="3">
    <source>
        <dbReference type="Proteomes" id="UP000011511"/>
    </source>
</evidence>
<organism evidence="2 3">
    <name type="scientific">Natrinema altunense (strain JCM 12890 / CGMCC 1.3731 / AJ2)</name>
    <dbReference type="NCBI Taxonomy" id="1227494"/>
    <lineage>
        <taxon>Archaea</taxon>
        <taxon>Methanobacteriati</taxon>
        <taxon>Methanobacteriota</taxon>
        <taxon>Stenosarchaea group</taxon>
        <taxon>Halobacteria</taxon>
        <taxon>Halobacteriales</taxon>
        <taxon>Natrialbaceae</taxon>
        <taxon>Natrinema</taxon>
    </lineage>
</organism>
<accession>L9ZHV7</accession>
<proteinExistence type="predicted"/>
<dbReference type="Proteomes" id="UP000011511">
    <property type="component" value="Unassembled WGS sequence"/>
</dbReference>
<evidence type="ECO:0000256" key="1">
    <source>
        <dbReference type="SAM" id="Phobius"/>
    </source>
</evidence>
<gene>
    <name evidence="2" type="ORF">C485_10769</name>
</gene>
<keyword evidence="1" id="KW-0812">Transmembrane</keyword>
<dbReference type="eggNOG" id="arCOG08206">
    <property type="taxonomic scope" value="Archaea"/>
</dbReference>
<feature type="transmembrane region" description="Helical" evidence="1">
    <location>
        <begin position="44"/>
        <end position="62"/>
    </location>
</feature>
<dbReference type="PATRIC" id="fig|1227494.3.peg.2158"/>
<feature type="transmembrane region" description="Helical" evidence="1">
    <location>
        <begin position="21"/>
        <end position="38"/>
    </location>
</feature>
<reference evidence="2 3" key="1">
    <citation type="journal article" date="2014" name="PLoS Genet.">
        <title>Phylogenetically driven sequencing of extremely halophilic archaea reveals strategies for static and dynamic osmo-response.</title>
        <authorList>
            <person name="Becker E.A."/>
            <person name="Seitzer P.M."/>
            <person name="Tritt A."/>
            <person name="Larsen D."/>
            <person name="Krusor M."/>
            <person name="Yao A.I."/>
            <person name="Wu D."/>
            <person name="Madern D."/>
            <person name="Eisen J.A."/>
            <person name="Darling A.E."/>
            <person name="Facciotti M.T."/>
        </authorList>
    </citation>
    <scope>NUCLEOTIDE SEQUENCE [LARGE SCALE GENOMIC DNA]</scope>
    <source>
        <strain evidence="2 3">JCM 12890</strain>
    </source>
</reference>